<evidence type="ECO:0000313" key="2">
    <source>
        <dbReference type="Proteomes" id="UP000326950"/>
    </source>
</evidence>
<gene>
    <name evidence="1" type="ORF">BDV40DRAFT_258248</name>
</gene>
<evidence type="ECO:0000313" key="1">
    <source>
        <dbReference type="EMBL" id="KAE8165507.1"/>
    </source>
</evidence>
<keyword evidence="2" id="KW-1185">Reference proteome</keyword>
<sequence length="75" mass="8297">MKLAAIPLLGFCLPCSSFPNISRLILSSSTVMAVCEGFHQTFAPSRGDSSKNSIRITTAATYEREKKKKEKKRCD</sequence>
<dbReference type="Proteomes" id="UP000326950">
    <property type="component" value="Unassembled WGS sequence"/>
</dbReference>
<dbReference type="AlphaFoldDB" id="A0A5N6V3U6"/>
<reference evidence="1 2" key="1">
    <citation type="submission" date="2019-04" db="EMBL/GenBank/DDBJ databases">
        <title>Friends and foes A comparative genomics study of 23 Aspergillus species from section Flavi.</title>
        <authorList>
            <consortium name="DOE Joint Genome Institute"/>
            <person name="Kjaerbolling I."/>
            <person name="Vesth T."/>
            <person name="Frisvad J.C."/>
            <person name="Nybo J.L."/>
            <person name="Theobald S."/>
            <person name="Kildgaard S."/>
            <person name="Isbrandt T."/>
            <person name="Kuo A."/>
            <person name="Sato A."/>
            <person name="Lyhne E.K."/>
            <person name="Kogle M.E."/>
            <person name="Wiebenga A."/>
            <person name="Kun R.S."/>
            <person name="Lubbers R.J."/>
            <person name="Makela M.R."/>
            <person name="Barry K."/>
            <person name="Chovatia M."/>
            <person name="Clum A."/>
            <person name="Daum C."/>
            <person name="Haridas S."/>
            <person name="He G."/>
            <person name="LaButti K."/>
            <person name="Lipzen A."/>
            <person name="Mondo S."/>
            <person name="Riley R."/>
            <person name="Salamov A."/>
            <person name="Simmons B.A."/>
            <person name="Magnuson J.K."/>
            <person name="Henrissat B."/>
            <person name="Mortensen U.H."/>
            <person name="Larsen T.O."/>
            <person name="Devries R.P."/>
            <person name="Grigoriev I.V."/>
            <person name="Machida M."/>
            <person name="Baker S.E."/>
            <person name="Andersen M.R."/>
        </authorList>
    </citation>
    <scope>NUCLEOTIDE SEQUENCE [LARGE SCALE GENOMIC DNA]</scope>
    <source>
        <strain evidence="1 2">CBS 117626</strain>
    </source>
</reference>
<protein>
    <submittedName>
        <fullName evidence="1">Uncharacterized protein</fullName>
    </submittedName>
</protein>
<proteinExistence type="predicted"/>
<name>A0A5N6V3U6_ASPTM</name>
<organism evidence="1 2">
    <name type="scientific">Aspergillus tamarii</name>
    <dbReference type="NCBI Taxonomy" id="41984"/>
    <lineage>
        <taxon>Eukaryota</taxon>
        <taxon>Fungi</taxon>
        <taxon>Dikarya</taxon>
        <taxon>Ascomycota</taxon>
        <taxon>Pezizomycotina</taxon>
        <taxon>Eurotiomycetes</taxon>
        <taxon>Eurotiomycetidae</taxon>
        <taxon>Eurotiales</taxon>
        <taxon>Aspergillaceae</taxon>
        <taxon>Aspergillus</taxon>
        <taxon>Aspergillus subgen. Circumdati</taxon>
    </lineage>
</organism>
<accession>A0A5N6V3U6</accession>
<dbReference type="EMBL" id="ML738600">
    <property type="protein sequence ID" value="KAE8165507.1"/>
    <property type="molecule type" value="Genomic_DNA"/>
</dbReference>